<keyword evidence="2" id="KW-0472">Membrane</keyword>
<dbReference type="InterPro" id="IPR007577">
    <property type="entry name" value="GlycoTrfase_DXD_sugar-bd_CS"/>
</dbReference>
<dbReference type="GO" id="GO:0016020">
    <property type="term" value="C:membrane"/>
    <property type="evidence" value="ECO:0007669"/>
    <property type="project" value="GOC"/>
</dbReference>
<reference evidence="3" key="1">
    <citation type="journal article" date="2020" name="Nature">
        <title>Giant virus diversity and host interactions through global metagenomics.</title>
        <authorList>
            <person name="Schulz F."/>
            <person name="Roux S."/>
            <person name="Paez-Espino D."/>
            <person name="Jungbluth S."/>
            <person name="Walsh D.A."/>
            <person name="Denef V.J."/>
            <person name="McMahon K.D."/>
            <person name="Konstantinidis K.T."/>
            <person name="Eloe-Fadrosh E.A."/>
            <person name="Kyrpides N.C."/>
            <person name="Woyke T."/>
        </authorList>
    </citation>
    <scope>NUCLEOTIDE SEQUENCE</scope>
    <source>
        <strain evidence="3">GVMAG-M-3300027759-16</strain>
    </source>
</reference>
<evidence type="ECO:0000256" key="1">
    <source>
        <dbReference type="ARBA" id="ARBA00022679"/>
    </source>
</evidence>
<accession>A0A6C0L6C9</accession>
<dbReference type="InterPro" id="IPR029044">
    <property type="entry name" value="Nucleotide-diphossugar_trans"/>
</dbReference>
<dbReference type="GO" id="GO:0051999">
    <property type="term" value="P:mannosyl-inositol phosphorylceramide biosynthetic process"/>
    <property type="evidence" value="ECO:0007669"/>
    <property type="project" value="TreeGrafter"/>
</dbReference>
<keyword evidence="2" id="KW-0812">Transmembrane</keyword>
<protein>
    <recommendedName>
        <fullName evidence="4">Glycosyltransferase</fullName>
    </recommendedName>
</protein>
<dbReference type="PANTHER" id="PTHR32385:SF15">
    <property type="entry name" value="INOSITOL PHOSPHOCERAMIDE MANNOSYLTRANSFERASE 1"/>
    <property type="match status" value="1"/>
</dbReference>
<dbReference type="Gene3D" id="3.90.550.20">
    <property type="match status" value="1"/>
</dbReference>
<sequence>MGQIPRITHQIWLQGWHELPAKFQENVRLLAEKNPRYTHMHWDEESLRRECALVGNAVLEKFDSFSHLIQKVDLGRFVILYNYGGISVDTDMKSLNSIDTTPYIDLADCMISKGAFPLNLTGRTNNAVILTRPRHPFLHDLILTITSSNLEEQYSTKEMCIYYTTGPHLFETVLERHRDEVVFLDNRFYEPCFSLDPMCNPKEDSIMDHQHEMSWISPIFMDMIRLLFPVAYIMSALSILVAVFYVVRFFTKKHLKVQRPVV</sequence>
<keyword evidence="2" id="KW-1133">Transmembrane helix</keyword>
<dbReference type="Pfam" id="PF04488">
    <property type="entry name" value="Gly_transf_sug"/>
    <property type="match status" value="1"/>
</dbReference>
<dbReference type="GO" id="GO:0000030">
    <property type="term" value="F:mannosyltransferase activity"/>
    <property type="evidence" value="ECO:0007669"/>
    <property type="project" value="TreeGrafter"/>
</dbReference>
<dbReference type="SUPFAM" id="SSF53448">
    <property type="entry name" value="Nucleotide-diphospho-sugar transferases"/>
    <property type="match status" value="1"/>
</dbReference>
<evidence type="ECO:0000313" key="3">
    <source>
        <dbReference type="EMBL" id="QHU26489.1"/>
    </source>
</evidence>
<evidence type="ECO:0008006" key="4">
    <source>
        <dbReference type="Google" id="ProtNLM"/>
    </source>
</evidence>
<keyword evidence="1" id="KW-0808">Transferase</keyword>
<dbReference type="PANTHER" id="PTHR32385">
    <property type="entry name" value="MANNOSYL PHOSPHORYLINOSITOL CERAMIDE SYNTHASE"/>
    <property type="match status" value="1"/>
</dbReference>
<feature type="transmembrane region" description="Helical" evidence="2">
    <location>
        <begin position="226"/>
        <end position="247"/>
    </location>
</feature>
<proteinExistence type="predicted"/>
<evidence type="ECO:0000256" key="2">
    <source>
        <dbReference type="SAM" id="Phobius"/>
    </source>
</evidence>
<organism evidence="3">
    <name type="scientific">viral metagenome</name>
    <dbReference type="NCBI Taxonomy" id="1070528"/>
    <lineage>
        <taxon>unclassified sequences</taxon>
        <taxon>metagenomes</taxon>
        <taxon>organismal metagenomes</taxon>
    </lineage>
</organism>
<dbReference type="EMBL" id="MN740441">
    <property type="protein sequence ID" value="QHU26489.1"/>
    <property type="molecule type" value="Genomic_DNA"/>
</dbReference>
<dbReference type="AlphaFoldDB" id="A0A6C0L6C9"/>
<name>A0A6C0L6C9_9ZZZZ</name>
<dbReference type="InterPro" id="IPR051706">
    <property type="entry name" value="Glycosyltransferase_domain"/>
</dbReference>